<dbReference type="Pfam" id="PF08239">
    <property type="entry name" value="SH3_3"/>
    <property type="match status" value="1"/>
</dbReference>
<dbReference type="RefSeq" id="WP_143067549.1">
    <property type="nucleotide sequence ID" value="NZ_FOEQ01000006.1"/>
</dbReference>
<proteinExistence type="predicted"/>
<feature type="domain" description="SH3b" evidence="1">
    <location>
        <begin position="253"/>
        <end position="306"/>
    </location>
</feature>
<dbReference type="AlphaFoldDB" id="A0A1H9M3L7"/>
<dbReference type="Gene3D" id="2.30.30.40">
    <property type="entry name" value="SH3 Domains"/>
    <property type="match status" value="1"/>
</dbReference>
<protein>
    <recommendedName>
        <fullName evidence="1">SH3b domain-containing protein</fullName>
    </recommendedName>
</protein>
<dbReference type="EMBL" id="FOEQ01000006">
    <property type="protein sequence ID" value="SER18244.1"/>
    <property type="molecule type" value="Genomic_DNA"/>
</dbReference>
<reference evidence="2 3" key="1">
    <citation type="submission" date="2016-10" db="EMBL/GenBank/DDBJ databases">
        <authorList>
            <person name="de Groot N.N."/>
        </authorList>
    </citation>
    <scope>NUCLEOTIDE SEQUENCE [LARGE SCALE GENOMIC DNA]</scope>
    <source>
        <strain evidence="2 3">LMG 27941</strain>
    </source>
</reference>
<sequence length="311" mass="33361">MSGDEGANELGAAVGSVVMGESVTKHFFAPNVTEAIGAAINFASVLQRVAFSPELVDKIRSVQLAVGRIALSPEVGAVVRASHNFSKFVGAFAVSEEAKQIAAASKSFSNILAEFSGTPLFEFLSSLEKVDVQNLVSATSSAQISITANCEARVVPAEALELEAEIVESLRAGSDLENLPVAQRNYLLQYLRLFIMLFATLATMNGAREEICFQQAKWLPGMTSNQVGKAVRSALCSFPSELLSSLRSVKGQGVRLRTGPSMKAEVIPVDLPDRATLEVLDSSNRVWLKVSVVAQDGVEGWISRKYTHVIQ</sequence>
<dbReference type="InterPro" id="IPR003646">
    <property type="entry name" value="SH3-like_bac-type"/>
</dbReference>
<evidence type="ECO:0000259" key="1">
    <source>
        <dbReference type="Pfam" id="PF08239"/>
    </source>
</evidence>
<organism evidence="2 3">
    <name type="scientific">Pseudomonas soli</name>
    <dbReference type="NCBI Taxonomy" id="1306993"/>
    <lineage>
        <taxon>Bacteria</taxon>
        <taxon>Pseudomonadati</taxon>
        <taxon>Pseudomonadota</taxon>
        <taxon>Gammaproteobacteria</taxon>
        <taxon>Pseudomonadales</taxon>
        <taxon>Pseudomonadaceae</taxon>
        <taxon>Pseudomonas</taxon>
    </lineage>
</organism>
<evidence type="ECO:0000313" key="3">
    <source>
        <dbReference type="Proteomes" id="UP000199221"/>
    </source>
</evidence>
<name>A0A1H9M3L7_9PSED</name>
<dbReference type="Proteomes" id="UP000199221">
    <property type="component" value="Unassembled WGS sequence"/>
</dbReference>
<evidence type="ECO:0000313" key="2">
    <source>
        <dbReference type="EMBL" id="SER18244.1"/>
    </source>
</evidence>
<gene>
    <name evidence="2" type="ORF">SAMN05216230_10653</name>
</gene>
<accession>A0A1H9M3L7</accession>